<evidence type="ECO:0000313" key="1">
    <source>
        <dbReference type="EMBL" id="CAA9562580.1"/>
    </source>
</evidence>
<dbReference type="EMBL" id="CADCWP010000052">
    <property type="protein sequence ID" value="CAA9562580.1"/>
    <property type="molecule type" value="Genomic_DNA"/>
</dbReference>
<accession>A0A6J4UXJ4</accession>
<sequence>MNIPKQRKRPSSLNLTFTSYGLLRRRGLLHAPFRPGLLLRARGTRLVHPSYRRGRPSDTGG</sequence>
<reference evidence="1" key="1">
    <citation type="submission" date="2020-02" db="EMBL/GenBank/DDBJ databases">
        <authorList>
            <person name="Meier V. D."/>
        </authorList>
    </citation>
    <scope>NUCLEOTIDE SEQUENCE</scope>
    <source>
        <strain evidence="1">AVDCRST_MAG86</strain>
    </source>
</reference>
<organism evidence="1">
    <name type="scientific">uncultured Truepera sp</name>
    <dbReference type="NCBI Taxonomy" id="543023"/>
    <lineage>
        <taxon>Bacteria</taxon>
        <taxon>Thermotogati</taxon>
        <taxon>Deinococcota</taxon>
        <taxon>Deinococci</taxon>
        <taxon>Trueperales</taxon>
        <taxon>Trueperaceae</taxon>
        <taxon>Truepera</taxon>
        <taxon>environmental samples</taxon>
    </lineage>
</organism>
<dbReference type="AlphaFoldDB" id="A0A6J4UXJ4"/>
<gene>
    <name evidence="1" type="ORF">AVDCRST_MAG86-759</name>
</gene>
<proteinExistence type="predicted"/>
<protein>
    <submittedName>
        <fullName evidence="1">Uncharacterized protein</fullName>
    </submittedName>
</protein>
<name>A0A6J4UXJ4_9DEIN</name>